<comment type="caution">
    <text evidence="1">The sequence shown here is derived from an EMBL/GenBank/DDBJ whole genome shotgun (WGS) entry which is preliminary data.</text>
</comment>
<evidence type="ECO:0000313" key="2">
    <source>
        <dbReference type="Proteomes" id="UP001304895"/>
    </source>
</evidence>
<keyword evidence="2" id="KW-1185">Reference proteome</keyword>
<gene>
    <name evidence="1" type="ORF">BT67DRAFT_115124</name>
</gene>
<accession>A0AAN6ZGJ1</accession>
<evidence type="ECO:0000313" key="1">
    <source>
        <dbReference type="EMBL" id="KAK4137602.1"/>
    </source>
</evidence>
<name>A0AAN6ZGJ1_9PEZI</name>
<proteinExistence type="predicted"/>
<reference evidence="1" key="1">
    <citation type="journal article" date="2023" name="Mol. Phylogenet. Evol.">
        <title>Genome-scale phylogeny and comparative genomics of the fungal order Sordariales.</title>
        <authorList>
            <person name="Hensen N."/>
            <person name="Bonometti L."/>
            <person name="Westerberg I."/>
            <person name="Brannstrom I.O."/>
            <person name="Guillou S."/>
            <person name="Cros-Aarteil S."/>
            <person name="Calhoun S."/>
            <person name="Haridas S."/>
            <person name="Kuo A."/>
            <person name="Mondo S."/>
            <person name="Pangilinan J."/>
            <person name="Riley R."/>
            <person name="LaButti K."/>
            <person name="Andreopoulos B."/>
            <person name="Lipzen A."/>
            <person name="Chen C."/>
            <person name="Yan M."/>
            <person name="Daum C."/>
            <person name="Ng V."/>
            <person name="Clum A."/>
            <person name="Steindorff A."/>
            <person name="Ohm R.A."/>
            <person name="Martin F."/>
            <person name="Silar P."/>
            <person name="Natvig D.O."/>
            <person name="Lalanne C."/>
            <person name="Gautier V."/>
            <person name="Ament-Velasquez S.L."/>
            <person name="Kruys A."/>
            <person name="Hutchinson M.I."/>
            <person name="Powell A.J."/>
            <person name="Barry K."/>
            <person name="Miller A.N."/>
            <person name="Grigoriev I.V."/>
            <person name="Debuchy R."/>
            <person name="Gladieux P."/>
            <person name="Hiltunen Thoren M."/>
            <person name="Johannesson H."/>
        </authorList>
    </citation>
    <scope>NUCLEOTIDE SEQUENCE</scope>
    <source>
        <strain evidence="1">CBS 123565</strain>
    </source>
</reference>
<dbReference type="AlphaFoldDB" id="A0AAN6ZGJ1"/>
<dbReference type="Proteomes" id="UP001304895">
    <property type="component" value="Unassembled WGS sequence"/>
</dbReference>
<protein>
    <submittedName>
        <fullName evidence="1">Uncharacterized protein</fullName>
    </submittedName>
</protein>
<sequence>MCDICRERVGLSGVQVSRAKIFIIPRGSRPTGLTLRSFEVLGWNGRKRSEPVTNPRVLSVLPPFRFAWRLLCLDAPVSRCSSQRPLQLTAHPCSFFSPLNSNNGLPTFSSRVRFQVPWSNTHPHRLTAHTSNSRPRPWSCPTLATSSAKAERIFFTAKTYHLTTTQQPLGYPLYSFMNTFAPNRAPASFRLPQLAAPPSD</sequence>
<dbReference type="EMBL" id="MU853402">
    <property type="protein sequence ID" value="KAK4137602.1"/>
    <property type="molecule type" value="Genomic_DNA"/>
</dbReference>
<reference evidence="1" key="2">
    <citation type="submission" date="2023-05" db="EMBL/GenBank/DDBJ databases">
        <authorList>
            <consortium name="Lawrence Berkeley National Laboratory"/>
            <person name="Steindorff A."/>
            <person name="Hensen N."/>
            <person name="Bonometti L."/>
            <person name="Westerberg I."/>
            <person name="Brannstrom I.O."/>
            <person name="Guillou S."/>
            <person name="Cros-Aarteil S."/>
            <person name="Calhoun S."/>
            <person name="Haridas S."/>
            <person name="Kuo A."/>
            <person name="Mondo S."/>
            <person name="Pangilinan J."/>
            <person name="Riley R."/>
            <person name="Labutti K."/>
            <person name="Andreopoulos B."/>
            <person name="Lipzen A."/>
            <person name="Chen C."/>
            <person name="Yanf M."/>
            <person name="Daum C."/>
            <person name="Ng V."/>
            <person name="Clum A."/>
            <person name="Ohm R."/>
            <person name="Martin F."/>
            <person name="Silar P."/>
            <person name="Natvig D."/>
            <person name="Lalanne C."/>
            <person name="Gautier V."/>
            <person name="Ament-Velasquez S.L."/>
            <person name="Kruys A."/>
            <person name="Hutchinson M.I."/>
            <person name="Powell A.J."/>
            <person name="Barry K."/>
            <person name="Miller A.N."/>
            <person name="Grigoriev I.V."/>
            <person name="Debuchy R."/>
            <person name="Gladieux P."/>
            <person name="Thoren M.H."/>
            <person name="Johannesson H."/>
        </authorList>
    </citation>
    <scope>NUCLEOTIDE SEQUENCE</scope>
    <source>
        <strain evidence="1">CBS 123565</strain>
    </source>
</reference>
<organism evidence="1 2">
    <name type="scientific">Trichocladium antarcticum</name>
    <dbReference type="NCBI Taxonomy" id="1450529"/>
    <lineage>
        <taxon>Eukaryota</taxon>
        <taxon>Fungi</taxon>
        <taxon>Dikarya</taxon>
        <taxon>Ascomycota</taxon>
        <taxon>Pezizomycotina</taxon>
        <taxon>Sordariomycetes</taxon>
        <taxon>Sordariomycetidae</taxon>
        <taxon>Sordariales</taxon>
        <taxon>Chaetomiaceae</taxon>
        <taxon>Trichocladium</taxon>
    </lineage>
</organism>